<accession>A0A2P2JG94</accession>
<organism evidence="1">
    <name type="scientific">Rhizophora mucronata</name>
    <name type="common">Asiatic mangrove</name>
    <dbReference type="NCBI Taxonomy" id="61149"/>
    <lineage>
        <taxon>Eukaryota</taxon>
        <taxon>Viridiplantae</taxon>
        <taxon>Streptophyta</taxon>
        <taxon>Embryophyta</taxon>
        <taxon>Tracheophyta</taxon>
        <taxon>Spermatophyta</taxon>
        <taxon>Magnoliopsida</taxon>
        <taxon>eudicotyledons</taxon>
        <taxon>Gunneridae</taxon>
        <taxon>Pentapetalae</taxon>
        <taxon>rosids</taxon>
        <taxon>fabids</taxon>
        <taxon>Malpighiales</taxon>
        <taxon>Rhizophoraceae</taxon>
        <taxon>Rhizophora</taxon>
    </lineage>
</organism>
<sequence>MDTAQTQETAIKDMRMLKYLNIYNKNRWQISGRIHGWEFHILCYMINFSWTQEHINTKGIVSSIVRGKILLLVPEIIRSSNSETTWLNMRPTIKDFFI</sequence>
<evidence type="ECO:0000313" key="1">
    <source>
        <dbReference type="EMBL" id="MBW92517.1"/>
    </source>
</evidence>
<dbReference type="EMBL" id="GGEC01012034">
    <property type="protein sequence ID" value="MBW92517.1"/>
    <property type="molecule type" value="Transcribed_RNA"/>
</dbReference>
<protein>
    <submittedName>
        <fullName evidence="1">Uncharacterized protein</fullName>
    </submittedName>
</protein>
<reference evidence="1" key="1">
    <citation type="submission" date="2018-02" db="EMBL/GenBank/DDBJ databases">
        <title>Rhizophora mucronata_Transcriptome.</title>
        <authorList>
            <person name="Meera S.P."/>
            <person name="Sreeshan A."/>
            <person name="Augustine A."/>
        </authorList>
    </citation>
    <scope>NUCLEOTIDE SEQUENCE</scope>
    <source>
        <tissue evidence="1">Leaf</tissue>
    </source>
</reference>
<proteinExistence type="predicted"/>
<dbReference type="AlphaFoldDB" id="A0A2P2JG94"/>
<name>A0A2P2JG94_RHIMU</name>